<accession>A0ABY1QGX3</accession>
<comment type="caution">
    <text evidence="2">The sequence shown here is derived from an EMBL/GenBank/DDBJ whole genome shotgun (WGS) entry which is preliminary data.</text>
</comment>
<evidence type="ECO:0000256" key="1">
    <source>
        <dbReference type="SAM" id="MobiDB-lite"/>
    </source>
</evidence>
<feature type="region of interest" description="Disordered" evidence="1">
    <location>
        <begin position="106"/>
        <end position="167"/>
    </location>
</feature>
<proteinExistence type="predicted"/>
<feature type="region of interest" description="Disordered" evidence="1">
    <location>
        <begin position="187"/>
        <end position="226"/>
    </location>
</feature>
<feature type="compositionally biased region" description="Low complexity" evidence="1">
    <location>
        <begin position="140"/>
        <end position="159"/>
    </location>
</feature>
<keyword evidence="3" id="KW-1185">Reference proteome</keyword>
<dbReference type="RefSeq" id="WP_283443449.1">
    <property type="nucleotide sequence ID" value="NZ_FXUL01000013.1"/>
</dbReference>
<evidence type="ECO:0000313" key="2">
    <source>
        <dbReference type="EMBL" id="SMP68085.1"/>
    </source>
</evidence>
<sequence>MAESNMSGIPGVGAMTDTLEFVKNLWGGMKIPGMAMPSLSVDEVNKQITDLKAVESWLNVNMSMLRSTIQALEVQSATLAALQTMSTSMNSLAQAGMSHAAAAAPAARPAAAPPPAPAAQPAPAPAAPSFSFDPPVADKPATPGGAPSASAAGRPAEGPQANADMSNATAFANPAAWWNLLQDQFKQAVSTAVASEPEEKQKPAPEAAKPRARKAAAPAKKSARKR</sequence>
<dbReference type="EMBL" id="FXUL01000013">
    <property type="protein sequence ID" value="SMP68085.1"/>
    <property type="molecule type" value="Genomic_DNA"/>
</dbReference>
<protein>
    <recommendedName>
        <fullName evidence="4">Tfp pilus assembly protein FimV</fullName>
    </recommendedName>
</protein>
<dbReference type="NCBIfam" id="NF043076">
    <property type="entry name" value="PHA_gran_PhaM"/>
    <property type="match status" value="1"/>
</dbReference>
<feature type="compositionally biased region" description="Pro residues" evidence="1">
    <location>
        <begin position="111"/>
        <end position="126"/>
    </location>
</feature>
<gene>
    <name evidence="2" type="ORF">SAMN06295970_11399</name>
</gene>
<reference evidence="2 3" key="1">
    <citation type="submission" date="2017-05" db="EMBL/GenBank/DDBJ databases">
        <authorList>
            <person name="Varghese N."/>
            <person name="Submissions S."/>
        </authorList>
    </citation>
    <scope>NUCLEOTIDE SEQUENCE [LARGE SCALE GENOMIC DNA]</scope>
    <source>
        <strain evidence="2 3">DSM 26001</strain>
    </source>
</reference>
<dbReference type="InterPro" id="IPR050026">
    <property type="entry name" value="PHA_gran_PhaM_N"/>
</dbReference>
<name>A0ABY1QGX3_9BURK</name>
<organism evidence="2 3">
    <name type="scientific">Noviherbaspirillum suwonense</name>
    <dbReference type="NCBI Taxonomy" id="1224511"/>
    <lineage>
        <taxon>Bacteria</taxon>
        <taxon>Pseudomonadati</taxon>
        <taxon>Pseudomonadota</taxon>
        <taxon>Betaproteobacteria</taxon>
        <taxon>Burkholderiales</taxon>
        <taxon>Oxalobacteraceae</taxon>
        <taxon>Noviherbaspirillum</taxon>
    </lineage>
</organism>
<evidence type="ECO:0000313" key="3">
    <source>
        <dbReference type="Proteomes" id="UP001158049"/>
    </source>
</evidence>
<dbReference type="Proteomes" id="UP001158049">
    <property type="component" value="Unassembled WGS sequence"/>
</dbReference>
<evidence type="ECO:0008006" key="4">
    <source>
        <dbReference type="Google" id="ProtNLM"/>
    </source>
</evidence>